<dbReference type="AlphaFoldDB" id="A0A1F5G4M1"/>
<evidence type="ECO:0000313" key="2">
    <source>
        <dbReference type="EMBL" id="OGD86833.1"/>
    </source>
</evidence>
<comment type="caution">
    <text evidence="2">The sequence shown here is derived from an EMBL/GenBank/DDBJ whole genome shotgun (WGS) entry which is preliminary data.</text>
</comment>
<feature type="transmembrane region" description="Helical" evidence="1">
    <location>
        <begin position="24"/>
        <end position="47"/>
    </location>
</feature>
<accession>A0A1F5G4M1</accession>
<dbReference type="Proteomes" id="UP000179102">
    <property type="component" value="Unassembled WGS sequence"/>
</dbReference>
<name>A0A1F5G4M1_9BACT</name>
<evidence type="ECO:0000256" key="1">
    <source>
        <dbReference type="SAM" id="Phobius"/>
    </source>
</evidence>
<protein>
    <submittedName>
        <fullName evidence="2">Uncharacterized protein</fullName>
    </submittedName>
</protein>
<keyword evidence="1" id="KW-0812">Transmembrane</keyword>
<evidence type="ECO:0000313" key="3">
    <source>
        <dbReference type="Proteomes" id="UP000179102"/>
    </source>
</evidence>
<dbReference type="EMBL" id="MFAZ01000029">
    <property type="protein sequence ID" value="OGD86833.1"/>
    <property type="molecule type" value="Genomic_DNA"/>
</dbReference>
<proteinExistence type="predicted"/>
<reference evidence="2 3" key="1">
    <citation type="journal article" date="2016" name="Nat. Commun.">
        <title>Thousands of microbial genomes shed light on interconnected biogeochemical processes in an aquifer system.</title>
        <authorList>
            <person name="Anantharaman K."/>
            <person name="Brown C.T."/>
            <person name="Hug L.A."/>
            <person name="Sharon I."/>
            <person name="Castelle C.J."/>
            <person name="Probst A.J."/>
            <person name="Thomas B.C."/>
            <person name="Singh A."/>
            <person name="Wilkins M.J."/>
            <person name="Karaoz U."/>
            <person name="Brodie E.L."/>
            <person name="Williams K.H."/>
            <person name="Hubbard S.S."/>
            <person name="Banfield J.F."/>
        </authorList>
    </citation>
    <scope>NUCLEOTIDE SEQUENCE [LARGE SCALE GENOMIC DNA]</scope>
</reference>
<keyword evidence="1" id="KW-1133">Transmembrane helix</keyword>
<organism evidence="2 3">
    <name type="scientific">Candidatus Curtissbacteria bacterium RIFCSPHIGHO2_01_FULL_41_11</name>
    <dbReference type="NCBI Taxonomy" id="1797711"/>
    <lineage>
        <taxon>Bacteria</taxon>
        <taxon>Candidatus Curtissiibacteriota</taxon>
    </lineage>
</organism>
<gene>
    <name evidence="2" type="ORF">A2870_04470</name>
</gene>
<sequence length="190" mass="20998">MPISPEYKYGQIPERRRTNSGRRFVLRAGAAATFLTLAAGTFTYSFIRAYDRENPNVPSHGHFGEGIINEFSKAYVTDPMDGGSSIEVRGKPSLSNKDIIGYLKAKNIITAEPVLGPVYPSYPESLGKFEQGGYAYGHWYKVTTVVYQKDKEGNLVPKMDPKLGIQKTETGYIQGTELKVLADNPPTPSK</sequence>
<keyword evidence="1" id="KW-0472">Membrane</keyword>